<keyword evidence="2" id="KW-1185">Reference proteome</keyword>
<dbReference type="EMBL" id="BGZK01000489">
    <property type="protein sequence ID" value="GBP46793.1"/>
    <property type="molecule type" value="Genomic_DNA"/>
</dbReference>
<evidence type="ECO:0000313" key="2">
    <source>
        <dbReference type="Proteomes" id="UP000299102"/>
    </source>
</evidence>
<proteinExistence type="predicted"/>
<comment type="caution">
    <text evidence="1">The sequence shown here is derived from an EMBL/GenBank/DDBJ whole genome shotgun (WGS) entry which is preliminary data.</text>
</comment>
<dbReference type="Proteomes" id="UP000299102">
    <property type="component" value="Unassembled WGS sequence"/>
</dbReference>
<sequence>MLINIPYFHEYEFCTVHEINYGDKVVSASPSETRNFKSSVTRVVQLCDIRFVVYTKKRFSSTAVEGVGLLALLRNPSIDLNRAISSYTEEERYFIVVIKLTNRSSSPETWTRDIRFSALNAWFTLSPSEQGSEEGSGQRENVNTILPLLLALLLALPGAPAIVGFSCGSQRTGSVSGSACLHSALSLICRPAFEREGRVVFLFLLWSRSQNLLCINHHH</sequence>
<gene>
    <name evidence="1" type="ORF">EVAR_10761_1</name>
</gene>
<accession>A0A4C1W707</accession>
<reference evidence="1 2" key="1">
    <citation type="journal article" date="2019" name="Commun. Biol.">
        <title>The bagworm genome reveals a unique fibroin gene that provides high tensile strength.</title>
        <authorList>
            <person name="Kono N."/>
            <person name="Nakamura H."/>
            <person name="Ohtoshi R."/>
            <person name="Tomita M."/>
            <person name="Numata K."/>
            <person name="Arakawa K."/>
        </authorList>
    </citation>
    <scope>NUCLEOTIDE SEQUENCE [LARGE SCALE GENOMIC DNA]</scope>
</reference>
<dbReference type="AlphaFoldDB" id="A0A4C1W707"/>
<evidence type="ECO:0000313" key="1">
    <source>
        <dbReference type="EMBL" id="GBP46793.1"/>
    </source>
</evidence>
<name>A0A4C1W707_EUMVA</name>
<protein>
    <submittedName>
        <fullName evidence="1">Uncharacterized protein</fullName>
    </submittedName>
</protein>
<organism evidence="1 2">
    <name type="scientific">Eumeta variegata</name>
    <name type="common">Bagworm moth</name>
    <name type="synonym">Eumeta japonica</name>
    <dbReference type="NCBI Taxonomy" id="151549"/>
    <lineage>
        <taxon>Eukaryota</taxon>
        <taxon>Metazoa</taxon>
        <taxon>Ecdysozoa</taxon>
        <taxon>Arthropoda</taxon>
        <taxon>Hexapoda</taxon>
        <taxon>Insecta</taxon>
        <taxon>Pterygota</taxon>
        <taxon>Neoptera</taxon>
        <taxon>Endopterygota</taxon>
        <taxon>Lepidoptera</taxon>
        <taxon>Glossata</taxon>
        <taxon>Ditrysia</taxon>
        <taxon>Tineoidea</taxon>
        <taxon>Psychidae</taxon>
        <taxon>Oiketicinae</taxon>
        <taxon>Eumeta</taxon>
    </lineage>
</organism>